<name>A0ABT6P5J3_9BACT</name>
<evidence type="ECO:0000313" key="2">
    <source>
        <dbReference type="Proteomes" id="UP001160301"/>
    </source>
</evidence>
<dbReference type="Proteomes" id="UP001160301">
    <property type="component" value="Unassembled WGS sequence"/>
</dbReference>
<dbReference type="EMBL" id="JARZHI010000059">
    <property type="protein sequence ID" value="MDI1435455.1"/>
    <property type="molecule type" value="Genomic_DNA"/>
</dbReference>
<keyword evidence="2" id="KW-1185">Reference proteome</keyword>
<organism evidence="1 2">
    <name type="scientific">Polyangium sorediatum</name>
    <dbReference type="NCBI Taxonomy" id="889274"/>
    <lineage>
        <taxon>Bacteria</taxon>
        <taxon>Pseudomonadati</taxon>
        <taxon>Myxococcota</taxon>
        <taxon>Polyangia</taxon>
        <taxon>Polyangiales</taxon>
        <taxon>Polyangiaceae</taxon>
        <taxon>Polyangium</taxon>
    </lineage>
</organism>
<accession>A0ABT6P5J3</accession>
<protein>
    <submittedName>
        <fullName evidence="1">Uncharacterized protein</fullName>
    </submittedName>
</protein>
<evidence type="ECO:0000313" key="1">
    <source>
        <dbReference type="EMBL" id="MDI1435455.1"/>
    </source>
</evidence>
<gene>
    <name evidence="1" type="ORF">QHF89_38490</name>
</gene>
<comment type="caution">
    <text evidence="1">The sequence shown here is derived from an EMBL/GenBank/DDBJ whole genome shotgun (WGS) entry which is preliminary data.</text>
</comment>
<reference evidence="1 2" key="1">
    <citation type="submission" date="2023-04" db="EMBL/GenBank/DDBJ databases">
        <title>The genome sequence of Polyangium sorediatum DSM14670.</title>
        <authorList>
            <person name="Zhang X."/>
        </authorList>
    </citation>
    <scope>NUCLEOTIDE SEQUENCE [LARGE SCALE GENOMIC DNA]</scope>
    <source>
        <strain evidence="1 2">DSM 14670</strain>
    </source>
</reference>
<proteinExistence type="predicted"/>
<dbReference type="RefSeq" id="WP_136972252.1">
    <property type="nucleotide sequence ID" value="NZ_JARZHI010000059.1"/>
</dbReference>
<sequence length="146" mass="15987">MSSDVITPYEMTAIRVKLATALNLPAFAGEFALEKWIELVGGIVAQSRWPRDQWGIVKITHSPSASNSKGVRADVQFSCENLDVVTSIAVIPEYQGGFRAVLMYSNDVVVETSHPSKDTPLLDVIEKMGHEIRKCLVTAALKRGNS</sequence>